<keyword evidence="4" id="KW-0145">Chemotaxis</keyword>
<dbReference type="PROSITE" id="PS50111">
    <property type="entry name" value="CHEMOTAXIS_TRANSDUC_2"/>
    <property type="match status" value="1"/>
</dbReference>
<dbReference type="GO" id="GO:0004888">
    <property type="term" value="F:transmembrane signaling receptor activity"/>
    <property type="evidence" value="ECO:0007669"/>
    <property type="project" value="InterPro"/>
</dbReference>
<dbReference type="Gene3D" id="1.10.287.950">
    <property type="entry name" value="Methyl-accepting chemotaxis protein"/>
    <property type="match status" value="1"/>
</dbReference>
<evidence type="ECO:0000313" key="15">
    <source>
        <dbReference type="Proteomes" id="UP000267535"/>
    </source>
</evidence>
<feature type="transmembrane region" description="Helical" evidence="12">
    <location>
        <begin position="5"/>
        <end position="22"/>
    </location>
</feature>
<sequence length="391" mass="43650">MIHTYLRYLSIVTVLVLGFAFYLYPAPWLQWSCLSIIFFSIAGQFYPTSSSPTQETTDTEPATSQTALLSQDMSSTLKYETEVISYELNNLKAMLKETSDLMSLSFQNMHALTAEQTSITSEILSQTEQSGNSVDSQLSFQQFFIEISRMITHFANTMNELSNSRQDTVQHIDEMVSKLDGIFALLENVEGLASQTNLLALNASIEAARAGEAGRGFAVVADEVRTLSNNSTQLNSKIREEVGATRETIEVLRSSVNTMIHSDQQETEQTQQNITDLIEQMQQANQLINDKINQVTQLSDQMGSATEGMIQSLQFEDISNQSLTAVEINLEHLQALSGLIQNLIPDSTESGELSPEQLRNECHSLMQKSRKNKLTRQSIQKDISTGEVELF</sequence>
<evidence type="ECO:0000256" key="10">
    <source>
        <dbReference type="PROSITE-ProRule" id="PRU00284"/>
    </source>
</evidence>
<dbReference type="GO" id="GO:0006935">
    <property type="term" value="P:chemotaxis"/>
    <property type="evidence" value="ECO:0007669"/>
    <property type="project" value="UniProtKB-KW"/>
</dbReference>
<dbReference type="PRINTS" id="PR00260">
    <property type="entry name" value="CHEMTRNSDUCR"/>
</dbReference>
<evidence type="ECO:0000256" key="1">
    <source>
        <dbReference type="ARBA" id="ARBA00004651"/>
    </source>
</evidence>
<evidence type="ECO:0000256" key="9">
    <source>
        <dbReference type="ARBA" id="ARBA00029447"/>
    </source>
</evidence>
<dbReference type="GO" id="GO:0005886">
    <property type="term" value="C:plasma membrane"/>
    <property type="evidence" value="ECO:0007669"/>
    <property type="project" value="UniProtKB-SubCell"/>
</dbReference>
<dbReference type="PANTHER" id="PTHR32089:SF39">
    <property type="entry name" value="METHYL-ACCEPTING CHEMOTAXIS PROTEIN HLYB"/>
    <property type="match status" value="1"/>
</dbReference>
<dbReference type="EMBL" id="RQXV01000007">
    <property type="protein sequence ID" value="RRC98476.1"/>
    <property type="molecule type" value="Genomic_DNA"/>
</dbReference>
<dbReference type="SUPFAM" id="SSF58104">
    <property type="entry name" value="Methyl-accepting chemotaxis protein (MCP) signaling domain"/>
    <property type="match status" value="1"/>
</dbReference>
<evidence type="ECO:0000256" key="4">
    <source>
        <dbReference type="ARBA" id="ARBA00022500"/>
    </source>
</evidence>
<gene>
    <name evidence="14" type="ORF">EHS89_12705</name>
</gene>
<keyword evidence="11" id="KW-0175">Coiled coil</keyword>
<evidence type="ECO:0000256" key="8">
    <source>
        <dbReference type="ARBA" id="ARBA00023224"/>
    </source>
</evidence>
<evidence type="ECO:0000256" key="7">
    <source>
        <dbReference type="ARBA" id="ARBA00023136"/>
    </source>
</evidence>
<evidence type="ECO:0000256" key="12">
    <source>
        <dbReference type="SAM" id="Phobius"/>
    </source>
</evidence>
<dbReference type="InterPro" id="IPR004090">
    <property type="entry name" value="Chemotax_Me-accpt_rcpt"/>
</dbReference>
<evidence type="ECO:0000259" key="13">
    <source>
        <dbReference type="PROSITE" id="PS50111"/>
    </source>
</evidence>
<evidence type="ECO:0000256" key="6">
    <source>
        <dbReference type="ARBA" id="ARBA00022989"/>
    </source>
</evidence>
<name>A0A3P1SMU3_9GAMM</name>
<keyword evidence="8 10" id="KW-0807">Transducer</keyword>
<keyword evidence="3" id="KW-0488">Methylation</keyword>
<evidence type="ECO:0000256" key="3">
    <source>
        <dbReference type="ARBA" id="ARBA00022481"/>
    </source>
</evidence>
<dbReference type="SMART" id="SM00283">
    <property type="entry name" value="MA"/>
    <property type="match status" value="1"/>
</dbReference>
<organism evidence="14 15">
    <name type="scientific">Amphritea balenae</name>
    <dbReference type="NCBI Taxonomy" id="452629"/>
    <lineage>
        <taxon>Bacteria</taxon>
        <taxon>Pseudomonadati</taxon>
        <taxon>Pseudomonadota</taxon>
        <taxon>Gammaproteobacteria</taxon>
        <taxon>Oceanospirillales</taxon>
        <taxon>Oceanospirillaceae</taxon>
        <taxon>Amphritea</taxon>
    </lineage>
</organism>
<feature type="coiled-coil region" evidence="11">
    <location>
        <begin position="267"/>
        <end position="301"/>
    </location>
</feature>
<keyword evidence="6 12" id="KW-1133">Transmembrane helix</keyword>
<dbReference type="PANTHER" id="PTHR32089">
    <property type="entry name" value="METHYL-ACCEPTING CHEMOTAXIS PROTEIN MCPB"/>
    <property type="match status" value="1"/>
</dbReference>
<dbReference type="Pfam" id="PF00015">
    <property type="entry name" value="MCPsignal"/>
    <property type="match status" value="1"/>
</dbReference>
<dbReference type="GO" id="GO:0007165">
    <property type="term" value="P:signal transduction"/>
    <property type="evidence" value="ECO:0007669"/>
    <property type="project" value="UniProtKB-KW"/>
</dbReference>
<keyword evidence="7 12" id="KW-0472">Membrane</keyword>
<dbReference type="OrthoDB" id="369661at2"/>
<accession>A0A3P1SMU3</accession>
<evidence type="ECO:0000256" key="11">
    <source>
        <dbReference type="SAM" id="Coils"/>
    </source>
</evidence>
<keyword evidence="5 12" id="KW-0812">Transmembrane</keyword>
<proteinExistence type="inferred from homology"/>
<evidence type="ECO:0000256" key="2">
    <source>
        <dbReference type="ARBA" id="ARBA00022475"/>
    </source>
</evidence>
<evidence type="ECO:0000256" key="5">
    <source>
        <dbReference type="ARBA" id="ARBA00022692"/>
    </source>
</evidence>
<comment type="similarity">
    <text evidence="9">Belongs to the methyl-accepting chemotaxis (MCP) protein family.</text>
</comment>
<keyword evidence="2" id="KW-1003">Cell membrane</keyword>
<evidence type="ECO:0000313" key="14">
    <source>
        <dbReference type="EMBL" id="RRC98476.1"/>
    </source>
</evidence>
<reference evidence="14 15" key="1">
    <citation type="submission" date="2018-11" db="EMBL/GenBank/DDBJ databases">
        <title>The draft genome sequence of Amphritea balenae JAMM 1525T.</title>
        <authorList>
            <person name="Fang Z."/>
            <person name="Zhang Y."/>
            <person name="Han X."/>
        </authorList>
    </citation>
    <scope>NUCLEOTIDE SEQUENCE [LARGE SCALE GENOMIC DNA]</scope>
    <source>
        <strain evidence="14 15">JAMM 1525</strain>
    </source>
</reference>
<comment type="caution">
    <text evidence="14">The sequence shown here is derived from an EMBL/GenBank/DDBJ whole genome shotgun (WGS) entry which is preliminary data.</text>
</comment>
<dbReference type="RefSeq" id="WP_124926537.1">
    <property type="nucleotide sequence ID" value="NZ_BMOH01000002.1"/>
</dbReference>
<dbReference type="AlphaFoldDB" id="A0A3P1SMU3"/>
<keyword evidence="15" id="KW-1185">Reference proteome</keyword>
<comment type="subcellular location">
    <subcellularLocation>
        <location evidence="1">Cell membrane</location>
        <topology evidence="1">Multi-pass membrane protein</topology>
    </subcellularLocation>
</comment>
<dbReference type="Proteomes" id="UP000267535">
    <property type="component" value="Unassembled WGS sequence"/>
</dbReference>
<dbReference type="InterPro" id="IPR004089">
    <property type="entry name" value="MCPsignal_dom"/>
</dbReference>
<protein>
    <recommendedName>
        <fullName evidence="13">Methyl-accepting transducer domain-containing protein</fullName>
    </recommendedName>
</protein>
<feature type="domain" description="Methyl-accepting transducer" evidence="13">
    <location>
        <begin position="91"/>
        <end position="317"/>
    </location>
</feature>